<protein>
    <recommendedName>
        <fullName evidence="7">Shikimate kinase</fullName>
        <shortName evidence="7">SK</shortName>
        <ecNumber evidence="7">2.7.1.71</ecNumber>
    </recommendedName>
</protein>
<dbReference type="GO" id="GO:0005829">
    <property type="term" value="C:cytosol"/>
    <property type="evidence" value="ECO:0007669"/>
    <property type="project" value="TreeGrafter"/>
</dbReference>
<dbReference type="PANTHER" id="PTHR21087:SF16">
    <property type="entry name" value="SHIKIMATE KINASE 1, CHLOROPLASTIC"/>
    <property type="match status" value="1"/>
</dbReference>
<evidence type="ECO:0000256" key="4">
    <source>
        <dbReference type="ARBA" id="ARBA00022777"/>
    </source>
</evidence>
<evidence type="ECO:0000256" key="5">
    <source>
        <dbReference type="ARBA" id="ARBA00022840"/>
    </source>
</evidence>
<reference evidence="8" key="1">
    <citation type="submission" date="2009-10" db="EMBL/GenBank/DDBJ databases">
        <authorList>
            <person name="Weinstock G."/>
            <person name="Sodergren E."/>
            <person name="Clifton S."/>
            <person name="Fulton L."/>
            <person name="Fulton B."/>
            <person name="Courtney L."/>
            <person name="Fronick C."/>
            <person name="Harrison M."/>
            <person name="Strong C."/>
            <person name="Farmer C."/>
            <person name="Delahaunty K."/>
            <person name="Markovic C."/>
            <person name="Hall O."/>
            <person name="Minx P."/>
            <person name="Tomlinson C."/>
            <person name="Mitreva M."/>
            <person name="Nelson J."/>
            <person name="Hou S."/>
            <person name="Wollam A."/>
            <person name="Pepin K.H."/>
            <person name="Johnson M."/>
            <person name="Bhonagiri V."/>
            <person name="Nash W.E."/>
            <person name="Warren W."/>
            <person name="Chinwalla A."/>
            <person name="Mardis E.R."/>
            <person name="Wilson R.K."/>
        </authorList>
    </citation>
    <scope>NUCLEOTIDE SEQUENCE [LARGE SCALE GENOMIC DNA]</scope>
    <source>
        <strain evidence="8">ATCC 700122</strain>
    </source>
</reference>
<feature type="binding site" evidence="7">
    <location>
        <position position="137"/>
    </location>
    <ligand>
        <name>substrate</name>
    </ligand>
</feature>
<dbReference type="AlphaFoldDB" id="D0WG07"/>
<dbReference type="GeneID" id="85007344"/>
<dbReference type="OrthoDB" id="9800332at2"/>
<keyword evidence="7" id="KW-0460">Magnesium</keyword>
<organism evidence="8 9">
    <name type="scientific">Slackia exigua (strain ATCC 700122 / DSM 15923 / CIP 105133 / JCM 11022 / KCTC 5966 / S-7)</name>
    <dbReference type="NCBI Taxonomy" id="649764"/>
    <lineage>
        <taxon>Bacteria</taxon>
        <taxon>Bacillati</taxon>
        <taxon>Actinomycetota</taxon>
        <taxon>Coriobacteriia</taxon>
        <taxon>Eggerthellales</taxon>
        <taxon>Eggerthellaceae</taxon>
        <taxon>Slackia</taxon>
    </lineage>
</organism>
<dbReference type="eggNOG" id="COG0703">
    <property type="taxonomic scope" value="Bacteria"/>
</dbReference>
<dbReference type="EC" id="2.7.1.71" evidence="7"/>
<dbReference type="SUPFAM" id="SSF52540">
    <property type="entry name" value="P-loop containing nucleoside triphosphate hydrolases"/>
    <property type="match status" value="1"/>
</dbReference>
<dbReference type="UniPathway" id="UPA00053">
    <property type="reaction ID" value="UER00088"/>
</dbReference>
<keyword evidence="6 7" id="KW-0057">Aromatic amino acid biosynthesis</keyword>
<keyword evidence="2 7" id="KW-0808">Transferase</keyword>
<dbReference type="GO" id="GO:0009073">
    <property type="term" value="P:aromatic amino acid family biosynthetic process"/>
    <property type="evidence" value="ECO:0007669"/>
    <property type="project" value="UniProtKB-KW"/>
</dbReference>
<dbReference type="InterPro" id="IPR027417">
    <property type="entry name" value="P-loop_NTPase"/>
</dbReference>
<dbReference type="RefSeq" id="WP_006362008.1">
    <property type="nucleotide sequence ID" value="NZ_GG700630.1"/>
</dbReference>
<dbReference type="CDD" id="cd00464">
    <property type="entry name" value="SK"/>
    <property type="match status" value="1"/>
</dbReference>
<dbReference type="InterPro" id="IPR031322">
    <property type="entry name" value="Shikimate/glucono_kinase"/>
</dbReference>
<comment type="similarity">
    <text evidence="7">Belongs to the shikimate kinase family.</text>
</comment>
<dbReference type="STRING" id="649764.HMPREF0762_00757"/>
<dbReference type="GO" id="GO:0008652">
    <property type="term" value="P:amino acid biosynthetic process"/>
    <property type="evidence" value="ECO:0007669"/>
    <property type="project" value="UniProtKB-KW"/>
</dbReference>
<dbReference type="HOGENOM" id="CLU_057607_4_3_11"/>
<comment type="caution">
    <text evidence="8">The sequence shown here is derived from an EMBL/GenBank/DDBJ whole genome shotgun (WGS) entry which is preliminary data.</text>
</comment>
<feature type="binding site" evidence="7">
    <location>
        <position position="19"/>
    </location>
    <ligand>
        <name>Mg(2+)</name>
        <dbReference type="ChEBI" id="CHEBI:18420"/>
    </ligand>
</feature>
<dbReference type="HAMAP" id="MF_00109">
    <property type="entry name" value="Shikimate_kinase"/>
    <property type="match status" value="1"/>
</dbReference>
<dbReference type="InterPro" id="IPR000623">
    <property type="entry name" value="Shikimate_kinase/TSH1"/>
</dbReference>
<evidence type="ECO:0000256" key="1">
    <source>
        <dbReference type="ARBA" id="ARBA00022605"/>
    </source>
</evidence>
<keyword evidence="7" id="KW-0479">Metal-binding</keyword>
<evidence type="ECO:0000256" key="7">
    <source>
        <dbReference type="HAMAP-Rule" id="MF_00109"/>
    </source>
</evidence>
<keyword evidence="5 7" id="KW-0067">ATP-binding</keyword>
<dbReference type="EMBL" id="ACUX02000006">
    <property type="protein sequence ID" value="EEZ61420.1"/>
    <property type="molecule type" value="Genomic_DNA"/>
</dbReference>
<proteinExistence type="inferred from homology"/>
<keyword evidence="3 7" id="KW-0547">Nucleotide-binding</keyword>
<sequence>MPTLKTNVFLVGIMGVGKTTIARRLARMLGVAAVDVDSYMRNMYHRDSSRLFKDMGEEKFRACEVHALAACADLGPAIVSCSEGAVATPEGRRILTERGFAIFLDSSCDGAMKRIRSLRTRPLLAQGCDAHSIMDARRPMLEEVACACVDVEGLSTTEACARVTAVLKGRGIYVK</sequence>
<comment type="catalytic activity">
    <reaction evidence="7">
        <text>shikimate + ATP = 3-phosphoshikimate + ADP + H(+)</text>
        <dbReference type="Rhea" id="RHEA:13121"/>
        <dbReference type="ChEBI" id="CHEBI:15378"/>
        <dbReference type="ChEBI" id="CHEBI:30616"/>
        <dbReference type="ChEBI" id="CHEBI:36208"/>
        <dbReference type="ChEBI" id="CHEBI:145989"/>
        <dbReference type="ChEBI" id="CHEBI:456216"/>
        <dbReference type="EC" id="2.7.1.71"/>
    </reaction>
</comment>
<feature type="binding site" evidence="7">
    <location>
        <position position="37"/>
    </location>
    <ligand>
        <name>substrate</name>
    </ligand>
</feature>
<keyword evidence="4 7" id="KW-0418">Kinase</keyword>
<keyword evidence="9" id="KW-1185">Reference proteome</keyword>
<gene>
    <name evidence="7 8" type="primary">aroK</name>
    <name evidence="8" type="ORF">HMPREF0762_00757</name>
</gene>
<dbReference type="GO" id="GO:0005524">
    <property type="term" value="F:ATP binding"/>
    <property type="evidence" value="ECO:0007669"/>
    <property type="project" value="UniProtKB-UniRule"/>
</dbReference>
<dbReference type="GO" id="GO:0004765">
    <property type="term" value="F:shikimate kinase activity"/>
    <property type="evidence" value="ECO:0007669"/>
    <property type="project" value="UniProtKB-UniRule"/>
</dbReference>
<comment type="cofactor">
    <cofactor evidence="7">
        <name>Mg(2+)</name>
        <dbReference type="ChEBI" id="CHEBI:18420"/>
    </cofactor>
    <text evidence="7">Binds 1 Mg(2+) ion per subunit.</text>
</comment>
<feature type="binding site" evidence="7">
    <location>
        <position position="61"/>
    </location>
    <ligand>
        <name>substrate</name>
    </ligand>
</feature>
<comment type="function">
    <text evidence="7">Catalyzes the specific phosphorylation of the 3-hydroxyl group of shikimic acid using ATP as a cosubstrate.</text>
</comment>
<comment type="pathway">
    <text evidence="7">Metabolic intermediate biosynthesis; chorismate biosynthesis; chorismate from D-erythrose 4-phosphate and phosphoenolpyruvate: step 5/7.</text>
</comment>
<comment type="subunit">
    <text evidence="7">Monomer.</text>
</comment>
<dbReference type="PANTHER" id="PTHR21087">
    <property type="entry name" value="SHIKIMATE KINASE"/>
    <property type="match status" value="1"/>
</dbReference>
<feature type="binding site" evidence="7">
    <location>
        <begin position="15"/>
        <end position="20"/>
    </location>
    <ligand>
        <name>ATP</name>
        <dbReference type="ChEBI" id="CHEBI:30616"/>
    </ligand>
</feature>
<dbReference type="GO" id="GO:0009423">
    <property type="term" value="P:chorismate biosynthetic process"/>
    <property type="evidence" value="ECO:0007669"/>
    <property type="project" value="UniProtKB-UniRule"/>
</dbReference>
<dbReference type="Pfam" id="PF01202">
    <property type="entry name" value="SKI"/>
    <property type="match status" value="1"/>
</dbReference>
<comment type="subcellular location">
    <subcellularLocation>
        <location evidence="7">Cytoplasm</location>
    </subcellularLocation>
</comment>
<evidence type="ECO:0000313" key="9">
    <source>
        <dbReference type="Proteomes" id="UP000006001"/>
    </source>
</evidence>
<keyword evidence="7" id="KW-0963">Cytoplasm</keyword>
<evidence type="ECO:0000256" key="2">
    <source>
        <dbReference type="ARBA" id="ARBA00022679"/>
    </source>
</evidence>
<name>D0WG07_SLAES</name>
<dbReference type="Gene3D" id="3.40.50.300">
    <property type="entry name" value="P-loop containing nucleotide triphosphate hydrolases"/>
    <property type="match status" value="1"/>
</dbReference>
<evidence type="ECO:0000313" key="8">
    <source>
        <dbReference type="EMBL" id="EEZ61420.1"/>
    </source>
</evidence>
<evidence type="ECO:0000256" key="3">
    <source>
        <dbReference type="ARBA" id="ARBA00022741"/>
    </source>
</evidence>
<dbReference type="GO" id="GO:0000287">
    <property type="term" value="F:magnesium ion binding"/>
    <property type="evidence" value="ECO:0007669"/>
    <property type="project" value="UniProtKB-UniRule"/>
</dbReference>
<accession>D0WG07</accession>
<feature type="binding site" evidence="7">
    <location>
        <position position="121"/>
    </location>
    <ligand>
        <name>ATP</name>
        <dbReference type="ChEBI" id="CHEBI:30616"/>
    </ligand>
</feature>
<keyword evidence="1 7" id="KW-0028">Amino-acid biosynthesis</keyword>
<comment type="caution">
    <text evidence="7">Lacks conserved residue(s) required for the propagation of feature annotation.</text>
</comment>
<evidence type="ECO:0000256" key="6">
    <source>
        <dbReference type="ARBA" id="ARBA00023141"/>
    </source>
</evidence>
<dbReference type="PRINTS" id="PR01100">
    <property type="entry name" value="SHIKIMTKNASE"/>
</dbReference>
<dbReference type="Proteomes" id="UP000006001">
    <property type="component" value="Unassembled WGS sequence"/>
</dbReference>